<dbReference type="EMBL" id="CP003989">
    <property type="protein sequence ID" value="AGA32222.1"/>
    <property type="molecule type" value="Genomic_DNA"/>
</dbReference>
<comment type="similarity">
    <text evidence="1">Belongs to the VapB family.</text>
</comment>
<proteinExistence type="inferred from homology"/>
<keyword evidence="5" id="KW-1185">Reference proteome</keyword>
<accession>L0DTA2</accession>
<dbReference type="PANTHER" id="PTHR37550:SF1">
    <property type="entry name" value="SSL1300 PROTEIN"/>
    <property type="match status" value="1"/>
</dbReference>
<evidence type="ECO:0000313" key="4">
    <source>
        <dbReference type="EMBL" id="AGA32222.1"/>
    </source>
</evidence>
<dbReference type="InterPro" id="IPR037914">
    <property type="entry name" value="SpoVT-AbrB_sf"/>
</dbReference>
<dbReference type="STRING" id="1255043.TVNIR_0520"/>
<organism evidence="4 5">
    <name type="scientific">Thioalkalivibrio nitratireducens (strain DSM 14787 / UNIQEM 213 / ALEN2)</name>
    <dbReference type="NCBI Taxonomy" id="1255043"/>
    <lineage>
        <taxon>Bacteria</taxon>
        <taxon>Pseudomonadati</taxon>
        <taxon>Pseudomonadota</taxon>
        <taxon>Gammaproteobacteria</taxon>
        <taxon>Chromatiales</taxon>
        <taxon>Ectothiorhodospiraceae</taxon>
        <taxon>Thioalkalivibrio</taxon>
    </lineage>
</organism>
<dbReference type="Proteomes" id="UP000010809">
    <property type="component" value="Chromosome"/>
</dbReference>
<dbReference type="GO" id="GO:0003677">
    <property type="term" value="F:DNA binding"/>
    <property type="evidence" value="ECO:0007669"/>
    <property type="project" value="UniProtKB-UniRule"/>
</dbReference>
<dbReference type="PROSITE" id="PS51740">
    <property type="entry name" value="SPOVT_ABRB"/>
    <property type="match status" value="1"/>
</dbReference>
<dbReference type="HOGENOM" id="CLU_162018_0_0_6"/>
<name>L0DTA2_THIND</name>
<reference evidence="4" key="1">
    <citation type="submission" date="2015-12" db="EMBL/GenBank/DDBJ databases">
        <authorList>
            <person name="Tikhonova T.V."/>
            <person name="Pavlov A.R."/>
            <person name="Beletsky A.V."/>
            <person name="Mardanov A.V."/>
            <person name="Sorokin D.Y."/>
            <person name="Ravin N.V."/>
            <person name="Popov V.O."/>
        </authorList>
    </citation>
    <scope>NUCLEOTIDE SEQUENCE</scope>
    <source>
        <strain evidence="4">DSM 14787</strain>
    </source>
</reference>
<dbReference type="InterPro" id="IPR007159">
    <property type="entry name" value="SpoVT-AbrB_dom"/>
</dbReference>
<dbReference type="OrthoDB" id="5298361at2"/>
<dbReference type="PANTHER" id="PTHR37550">
    <property type="entry name" value="ANTITOXIN VAPB1"/>
    <property type="match status" value="1"/>
</dbReference>
<dbReference type="Gene3D" id="2.10.260.10">
    <property type="match status" value="1"/>
</dbReference>
<dbReference type="Pfam" id="PF04014">
    <property type="entry name" value="MazE_antitoxin"/>
    <property type="match status" value="1"/>
</dbReference>
<gene>
    <name evidence="4" type="ordered locus">TVNIR_0520</name>
</gene>
<dbReference type="PATRIC" id="fig|1255043.3.peg.525"/>
<sequence length="79" mass="9187">METTRHVRLFRNGRNQAVRIPREFELDTDEAVIYREDDRLVIEPVRRKGLLATLATLHDLEEEFPNIDSGLGALDDVRL</sequence>
<evidence type="ECO:0000259" key="3">
    <source>
        <dbReference type="PROSITE" id="PS51740"/>
    </source>
</evidence>
<dbReference type="SMART" id="SM00966">
    <property type="entry name" value="SpoVT_AbrB"/>
    <property type="match status" value="1"/>
</dbReference>
<dbReference type="eggNOG" id="COG4456">
    <property type="taxonomic scope" value="Bacteria"/>
</dbReference>
<dbReference type="RefSeq" id="WP_015257376.1">
    <property type="nucleotide sequence ID" value="NC_019902.2"/>
</dbReference>
<evidence type="ECO:0000313" key="5">
    <source>
        <dbReference type="Proteomes" id="UP000010809"/>
    </source>
</evidence>
<protein>
    <submittedName>
        <fullName evidence="4">VapB protein (Antitoxin to VapC)</fullName>
    </submittedName>
</protein>
<dbReference type="AlphaFoldDB" id="L0DTA2"/>
<dbReference type="SUPFAM" id="SSF89447">
    <property type="entry name" value="AbrB/MazE/MraZ-like"/>
    <property type="match status" value="1"/>
</dbReference>
<evidence type="ECO:0000256" key="2">
    <source>
        <dbReference type="PROSITE-ProRule" id="PRU01076"/>
    </source>
</evidence>
<dbReference type="KEGG" id="tni:TVNIR_0520"/>
<evidence type="ECO:0000256" key="1">
    <source>
        <dbReference type="ARBA" id="ARBA00007924"/>
    </source>
</evidence>
<keyword evidence="2" id="KW-0238">DNA-binding</keyword>
<dbReference type="InterPro" id="IPR051734">
    <property type="entry name" value="VapB_TA_antitoxins"/>
</dbReference>
<feature type="domain" description="SpoVT-AbrB" evidence="3">
    <location>
        <begin position="7"/>
        <end position="47"/>
    </location>
</feature>